<gene>
    <name evidence="1" type="ORF">PENTCL1PPCAC_12028</name>
</gene>
<reference evidence="1" key="1">
    <citation type="submission" date="2023-10" db="EMBL/GenBank/DDBJ databases">
        <title>Genome assembly of Pristionchus species.</title>
        <authorList>
            <person name="Yoshida K."/>
            <person name="Sommer R.J."/>
        </authorList>
    </citation>
    <scope>NUCLEOTIDE SEQUENCE</scope>
    <source>
        <strain evidence="1">RS0144</strain>
    </source>
</reference>
<dbReference type="Pfam" id="PF13306">
    <property type="entry name" value="LRR_5"/>
    <property type="match status" value="2"/>
</dbReference>
<feature type="non-terminal residue" evidence="1">
    <location>
        <position position="665"/>
    </location>
</feature>
<proteinExistence type="predicted"/>
<comment type="caution">
    <text evidence="1">The sequence shown here is derived from an EMBL/GenBank/DDBJ whole genome shotgun (WGS) entry which is preliminary data.</text>
</comment>
<sequence>MPSQASRSSTTSGSKTRTYLLSTQTPSIISPMFDISTCIKWPWAHFSREHSVSTSLSGGMHRVQHIFLRGDIKIKIAHSLLFADSSIDEIVFEDVEGKFSNHFLSDHEAVNVAIRESRLSINSKGKPSKKGHKCVDSGMQLIVTNSTIDNFEPTTFDFERIDIRYSTLGRLRAGQRAHSPQCTAPAMRRMRRLSIDQSLIESVSEKAFASGEWERIEMNRTRINEVQQGAFSYSKITSLTFHKCTIALIGERSFNQSIISHLHINDSQVGTLARNAFSGSRISSLLLHSTSIREILRGSFSHLTSDLLLIDRSRLEMVAGDTFRDAKISHLSIDSSTIGIDGRSLLSSFSPLRLSIIRSTFSCNLTDCEFNNLLLTQSRDELDWHFSSNSCSAPPSSLCKGSSASPYPGGSLCKRKWRLLECTCEDAASTPPLEPEQSLLLMGDCPNLEVSLPRNSSLSSIYLFRIQRLNLVTLPTALDTLHIYHSTTRIRSDALSSASLRSFYIADSPLTLDPSSLHSSSISSLTLDRVRLLSLPRDSLLSSSIANLVIRDSRALRLSPLLLSARDTVVSGTVLAEDEALAAAAAGGVLSLANNTLLCGCCRTASKSSAAAAARPEQCLPFSESLRMCYNYFGGDVCEKEKENDAAAESRKSLFFATLLSSIVI</sequence>
<dbReference type="SUPFAM" id="SSF52058">
    <property type="entry name" value="L domain-like"/>
    <property type="match status" value="1"/>
</dbReference>
<keyword evidence="2" id="KW-1185">Reference proteome</keyword>
<dbReference type="AlphaFoldDB" id="A0AAV5T3I3"/>
<evidence type="ECO:0000313" key="2">
    <source>
        <dbReference type="Proteomes" id="UP001432027"/>
    </source>
</evidence>
<evidence type="ECO:0000313" key="1">
    <source>
        <dbReference type="EMBL" id="GMS89853.1"/>
    </source>
</evidence>
<dbReference type="Gene3D" id="3.80.10.10">
    <property type="entry name" value="Ribonuclease Inhibitor"/>
    <property type="match status" value="1"/>
</dbReference>
<organism evidence="1 2">
    <name type="scientific">Pristionchus entomophagus</name>
    <dbReference type="NCBI Taxonomy" id="358040"/>
    <lineage>
        <taxon>Eukaryota</taxon>
        <taxon>Metazoa</taxon>
        <taxon>Ecdysozoa</taxon>
        <taxon>Nematoda</taxon>
        <taxon>Chromadorea</taxon>
        <taxon>Rhabditida</taxon>
        <taxon>Rhabditina</taxon>
        <taxon>Diplogasteromorpha</taxon>
        <taxon>Diplogasteroidea</taxon>
        <taxon>Neodiplogasteridae</taxon>
        <taxon>Pristionchus</taxon>
    </lineage>
</organism>
<dbReference type="InterPro" id="IPR032675">
    <property type="entry name" value="LRR_dom_sf"/>
</dbReference>
<dbReference type="EMBL" id="BTSX01000003">
    <property type="protein sequence ID" value="GMS89853.1"/>
    <property type="molecule type" value="Genomic_DNA"/>
</dbReference>
<name>A0AAV5T3I3_9BILA</name>
<dbReference type="InterPro" id="IPR026906">
    <property type="entry name" value="LRR_5"/>
</dbReference>
<dbReference type="Proteomes" id="UP001432027">
    <property type="component" value="Unassembled WGS sequence"/>
</dbReference>
<accession>A0AAV5T3I3</accession>
<protein>
    <submittedName>
        <fullName evidence="1">Uncharacterized protein</fullName>
    </submittedName>
</protein>